<proteinExistence type="predicted"/>
<dbReference type="AlphaFoldDB" id="A0A2P6NZS4"/>
<dbReference type="EMBL" id="MDYQ01000003">
    <property type="protein sequence ID" value="PRP89475.1"/>
    <property type="molecule type" value="Genomic_DNA"/>
</dbReference>
<evidence type="ECO:0000313" key="2">
    <source>
        <dbReference type="Proteomes" id="UP000241769"/>
    </source>
</evidence>
<dbReference type="InParanoid" id="A0A2P6NZS4"/>
<accession>A0A2P6NZS4</accession>
<comment type="caution">
    <text evidence="1">The sequence shown here is derived from an EMBL/GenBank/DDBJ whole genome shotgun (WGS) entry which is preliminary data.</text>
</comment>
<sequence length="167" mass="18444">MFRRLLGPSIFFCVSSAAGGWLVLNSYSVLDGQLAVIVDKKGNAVDVRAPGVYTPDWNKKPVIYDVKPQQYLCSGEEVTGMVAITYRPHPPAVKEIHSAFGPDYPQKIFPIAGRESLTEVLSAYNGRMKQDELDKRIGLDLHEKMKPLSIVILNARVVLPTSLTNST</sequence>
<name>A0A2P6NZS4_9EUKA</name>
<organism evidence="1 2">
    <name type="scientific">Planoprotostelium fungivorum</name>
    <dbReference type="NCBI Taxonomy" id="1890364"/>
    <lineage>
        <taxon>Eukaryota</taxon>
        <taxon>Amoebozoa</taxon>
        <taxon>Evosea</taxon>
        <taxon>Variosea</taxon>
        <taxon>Cavosteliida</taxon>
        <taxon>Cavosteliaceae</taxon>
        <taxon>Planoprotostelium</taxon>
    </lineage>
</organism>
<protein>
    <submittedName>
        <fullName evidence="1">Uncharacterized protein</fullName>
    </submittedName>
</protein>
<evidence type="ECO:0000313" key="1">
    <source>
        <dbReference type="EMBL" id="PRP89475.1"/>
    </source>
</evidence>
<dbReference type="Proteomes" id="UP000241769">
    <property type="component" value="Unassembled WGS sequence"/>
</dbReference>
<reference evidence="1 2" key="1">
    <citation type="journal article" date="2018" name="Genome Biol. Evol.">
        <title>Multiple Roots of Fruiting Body Formation in Amoebozoa.</title>
        <authorList>
            <person name="Hillmann F."/>
            <person name="Forbes G."/>
            <person name="Novohradska S."/>
            <person name="Ferling I."/>
            <person name="Riege K."/>
            <person name="Groth M."/>
            <person name="Westermann M."/>
            <person name="Marz M."/>
            <person name="Spaller T."/>
            <person name="Winckler T."/>
            <person name="Schaap P."/>
            <person name="Glockner G."/>
        </authorList>
    </citation>
    <scope>NUCLEOTIDE SEQUENCE [LARGE SCALE GENOMIC DNA]</scope>
    <source>
        <strain evidence="1 2">Jena</strain>
    </source>
</reference>
<keyword evidence="2" id="KW-1185">Reference proteome</keyword>
<gene>
    <name evidence="1" type="ORF">PROFUN_01338</name>
</gene>